<keyword evidence="1" id="KW-1133">Transmembrane helix</keyword>
<name>A0A382NGH3_9ZZZZ</name>
<evidence type="ECO:0008006" key="3">
    <source>
        <dbReference type="Google" id="ProtNLM"/>
    </source>
</evidence>
<feature type="transmembrane region" description="Helical" evidence="1">
    <location>
        <begin position="229"/>
        <end position="251"/>
    </location>
</feature>
<dbReference type="Pfam" id="PF12412">
    <property type="entry name" value="DUF3667"/>
    <property type="match status" value="1"/>
</dbReference>
<accession>A0A382NGH3</accession>
<feature type="transmembrane region" description="Helical" evidence="1">
    <location>
        <begin position="186"/>
        <end position="209"/>
    </location>
</feature>
<feature type="transmembrane region" description="Helical" evidence="1">
    <location>
        <begin position="85"/>
        <end position="101"/>
    </location>
</feature>
<sequence length="293" mass="34042">MAKDNKHQCQNCGNEIETNYCSSCGQVYESRIKPFASLIRDFLGDIVAFDSRAAITIKKLIFHPGFLTKEYLIGKRVQYVPPTRLYVLLSLLLLFLISINTNQNSTKLMIYPGFLEWYDGDEWAGNIGNITSYVKKSVIPVETDFMTTISRLAFILLPLIALIYKIMFFSKYYIEHVMHAIHIMSFIFFMFIIYEIIELLPLVTIGQITIPFPDKITTMKTYMLNSENIYLISLLLIIVPIYGIISIKKVYNNKWLLTIIKSSVCYFLTFILFFFTLIIYSHLYHLVLNSITN</sequence>
<evidence type="ECO:0000313" key="2">
    <source>
        <dbReference type="EMBL" id="SVC59810.1"/>
    </source>
</evidence>
<evidence type="ECO:0000256" key="1">
    <source>
        <dbReference type="SAM" id="Phobius"/>
    </source>
</evidence>
<organism evidence="2">
    <name type="scientific">marine metagenome</name>
    <dbReference type="NCBI Taxonomy" id="408172"/>
    <lineage>
        <taxon>unclassified sequences</taxon>
        <taxon>metagenomes</taxon>
        <taxon>ecological metagenomes</taxon>
    </lineage>
</organism>
<dbReference type="InterPro" id="IPR022134">
    <property type="entry name" value="DUF3667"/>
</dbReference>
<feature type="transmembrane region" description="Helical" evidence="1">
    <location>
        <begin position="263"/>
        <end position="283"/>
    </location>
</feature>
<keyword evidence="1" id="KW-0812">Transmembrane</keyword>
<gene>
    <name evidence="2" type="ORF">METZ01_LOCUS312664</name>
</gene>
<feature type="transmembrane region" description="Helical" evidence="1">
    <location>
        <begin position="152"/>
        <end position="174"/>
    </location>
</feature>
<reference evidence="2" key="1">
    <citation type="submission" date="2018-05" db="EMBL/GenBank/DDBJ databases">
        <authorList>
            <person name="Lanie J.A."/>
            <person name="Ng W.-L."/>
            <person name="Kazmierczak K.M."/>
            <person name="Andrzejewski T.M."/>
            <person name="Davidsen T.M."/>
            <person name="Wayne K.J."/>
            <person name="Tettelin H."/>
            <person name="Glass J.I."/>
            <person name="Rusch D."/>
            <person name="Podicherti R."/>
            <person name="Tsui H.-C.T."/>
            <person name="Winkler M.E."/>
        </authorList>
    </citation>
    <scope>NUCLEOTIDE SEQUENCE</scope>
</reference>
<dbReference type="EMBL" id="UINC01100057">
    <property type="protein sequence ID" value="SVC59810.1"/>
    <property type="molecule type" value="Genomic_DNA"/>
</dbReference>
<dbReference type="AlphaFoldDB" id="A0A382NGH3"/>
<proteinExistence type="predicted"/>
<keyword evidence="1" id="KW-0472">Membrane</keyword>
<protein>
    <recommendedName>
        <fullName evidence="3">DUF3667 domain-containing protein</fullName>
    </recommendedName>
</protein>